<dbReference type="OrthoDB" id="3439489at2759"/>
<sequence length="156" mass="17818">MDTAMNKLQNGKYYICNSACESKVGLAPSNPSFQGYAIIKEQHNLQHHELPFVTFTVTHKKDDCYELKLEGDFVIGRNGGVFAPPKGGEQLWKIVCREDEKNKPLYTIEMEEKRECLGWVLGRPGMPADTVRLAVLSKDKPPHFHSTDLWRFEHAK</sequence>
<dbReference type="AlphaFoldDB" id="A0A9P7K5Y6"/>
<evidence type="ECO:0000313" key="2">
    <source>
        <dbReference type="Proteomes" id="UP000717328"/>
    </source>
</evidence>
<protein>
    <submittedName>
        <fullName evidence="1">Uncharacterized protein</fullName>
    </submittedName>
</protein>
<dbReference type="Gene3D" id="2.80.10.50">
    <property type="match status" value="1"/>
</dbReference>
<dbReference type="Proteomes" id="UP000717328">
    <property type="component" value="Unassembled WGS sequence"/>
</dbReference>
<organism evidence="1 2">
    <name type="scientific">Sphagnurus paluster</name>
    <dbReference type="NCBI Taxonomy" id="117069"/>
    <lineage>
        <taxon>Eukaryota</taxon>
        <taxon>Fungi</taxon>
        <taxon>Dikarya</taxon>
        <taxon>Basidiomycota</taxon>
        <taxon>Agaricomycotina</taxon>
        <taxon>Agaricomycetes</taxon>
        <taxon>Agaricomycetidae</taxon>
        <taxon>Agaricales</taxon>
        <taxon>Tricholomatineae</taxon>
        <taxon>Lyophyllaceae</taxon>
        <taxon>Sphagnurus</taxon>
    </lineage>
</organism>
<dbReference type="InterPro" id="IPR031755">
    <property type="entry name" value="Inhibitor_I66"/>
</dbReference>
<proteinExistence type="predicted"/>
<dbReference type="GO" id="GO:0004867">
    <property type="term" value="F:serine-type endopeptidase inhibitor activity"/>
    <property type="evidence" value="ECO:0007669"/>
    <property type="project" value="InterPro"/>
</dbReference>
<reference evidence="1" key="1">
    <citation type="submission" date="2021-02" db="EMBL/GenBank/DDBJ databases">
        <authorList>
            <person name="Nieuwenhuis M."/>
            <person name="Van De Peppel L.J.J."/>
        </authorList>
    </citation>
    <scope>NUCLEOTIDE SEQUENCE</scope>
    <source>
        <strain evidence="1">D49</strain>
    </source>
</reference>
<reference evidence="1" key="2">
    <citation type="submission" date="2021-10" db="EMBL/GenBank/DDBJ databases">
        <title>Phylogenomics reveals ancestral predisposition of the termite-cultivated fungus Termitomyces towards a domesticated lifestyle.</title>
        <authorList>
            <person name="Auxier B."/>
            <person name="Grum-Grzhimaylo A."/>
            <person name="Cardenas M.E."/>
            <person name="Lodge J.D."/>
            <person name="Laessoe T."/>
            <person name="Pedersen O."/>
            <person name="Smith M.E."/>
            <person name="Kuyper T.W."/>
            <person name="Franco-Molano E.A."/>
            <person name="Baroni T.J."/>
            <person name="Aanen D.K."/>
        </authorList>
    </citation>
    <scope>NUCLEOTIDE SEQUENCE</scope>
    <source>
        <strain evidence="1">D49</strain>
    </source>
</reference>
<keyword evidence="2" id="KW-1185">Reference proteome</keyword>
<name>A0A9P7K5Y6_9AGAR</name>
<dbReference type="Pfam" id="PF16850">
    <property type="entry name" value="Inhibitor_I66"/>
    <property type="match status" value="1"/>
</dbReference>
<dbReference type="EMBL" id="JABCKI010005819">
    <property type="protein sequence ID" value="KAG5637574.1"/>
    <property type="molecule type" value="Genomic_DNA"/>
</dbReference>
<comment type="caution">
    <text evidence="1">The sequence shown here is derived from an EMBL/GenBank/DDBJ whole genome shotgun (WGS) entry which is preliminary data.</text>
</comment>
<accession>A0A9P7K5Y6</accession>
<gene>
    <name evidence="1" type="ORF">H0H81_004094</name>
</gene>
<evidence type="ECO:0000313" key="1">
    <source>
        <dbReference type="EMBL" id="KAG5637574.1"/>
    </source>
</evidence>